<dbReference type="Proteomes" id="UP001642540">
    <property type="component" value="Unassembled WGS sequence"/>
</dbReference>
<dbReference type="PANTHER" id="PTHR21683">
    <property type="entry name" value="COILED-COIL DOMAIN-CONTAINING PROTEIN 42 LIKE-2-LIKE-RELATED"/>
    <property type="match status" value="1"/>
</dbReference>
<comment type="caution">
    <text evidence="2">The sequence shown here is derived from an EMBL/GenBank/DDBJ whole genome shotgun (WGS) entry which is preliminary data.</text>
</comment>
<keyword evidence="3" id="KW-1185">Reference proteome</keyword>
<sequence length="343" mass="41291">MELVGGWDRVRRNLVGTFFLQTTAEIIEKELPQPAEVLLERQTNFLPSTELEREYRELEKYDNLLQEARNDYADKQKEFGLRWQLCSEKNELLNSFAASFENYYATSKQKQRADKKINDRYDFDLYEKVREVNRLRKQFDRMNLLKVELEDRLKISEVYRDFMNSVVEESQGEYENVSQVMARYYELKSIRENYVRKTVNQIELAFELEKEMKEMVQQKEMENVTCKTYLSQLEGYRNQLQVSNWRRHDNFNALKDGLKHEMLMTFIPKTGIYNLYMLLCHQMEQPATLQEDEFREQLQFIQKFLKELLKISHRTREFLECPSDVPLASSNTSKKRLKMKSSK</sequence>
<keyword evidence="1" id="KW-0175">Coiled coil</keyword>
<feature type="coiled-coil region" evidence="1">
    <location>
        <begin position="51"/>
        <end position="78"/>
    </location>
</feature>
<evidence type="ECO:0000313" key="2">
    <source>
        <dbReference type="EMBL" id="CAL8109760.1"/>
    </source>
</evidence>
<dbReference type="EMBL" id="CAXLJM020000041">
    <property type="protein sequence ID" value="CAL8109760.1"/>
    <property type="molecule type" value="Genomic_DNA"/>
</dbReference>
<dbReference type="PANTHER" id="PTHR21683:SF2">
    <property type="entry name" value="COILED-COIL DOMAIN-CONTAINING PROTEIN 42 LIKE-2-LIKE"/>
    <property type="match status" value="1"/>
</dbReference>
<protein>
    <recommendedName>
        <fullName evidence="4">DUF4200 domain-containing protein</fullName>
    </recommendedName>
</protein>
<name>A0ABP1QTV1_9HEXA</name>
<reference evidence="2 3" key="1">
    <citation type="submission" date="2024-08" db="EMBL/GenBank/DDBJ databases">
        <authorList>
            <person name="Cucini C."/>
            <person name="Frati F."/>
        </authorList>
    </citation>
    <scope>NUCLEOTIDE SEQUENCE [LARGE SCALE GENOMIC DNA]</scope>
</reference>
<dbReference type="InterPro" id="IPR051147">
    <property type="entry name" value="CFAP_domain-containing"/>
</dbReference>
<gene>
    <name evidence="2" type="ORF">ODALV1_LOCUS13666</name>
</gene>
<evidence type="ECO:0008006" key="4">
    <source>
        <dbReference type="Google" id="ProtNLM"/>
    </source>
</evidence>
<organism evidence="2 3">
    <name type="scientific">Orchesella dallaii</name>
    <dbReference type="NCBI Taxonomy" id="48710"/>
    <lineage>
        <taxon>Eukaryota</taxon>
        <taxon>Metazoa</taxon>
        <taxon>Ecdysozoa</taxon>
        <taxon>Arthropoda</taxon>
        <taxon>Hexapoda</taxon>
        <taxon>Collembola</taxon>
        <taxon>Entomobryomorpha</taxon>
        <taxon>Entomobryoidea</taxon>
        <taxon>Orchesellidae</taxon>
        <taxon>Orchesellinae</taxon>
        <taxon>Orchesella</taxon>
    </lineage>
</organism>
<accession>A0ABP1QTV1</accession>
<proteinExistence type="predicted"/>
<evidence type="ECO:0000313" key="3">
    <source>
        <dbReference type="Proteomes" id="UP001642540"/>
    </source>
</evidence>
<evidence type="ECO:0000256" key="1">
    <source>
        <dbReference type="SAM" id="Coils"/>
    </source>
</evidence>